<dbReference type="InterPro" id="IPR043136">
    <property type="entry name" value="B30.2/SPRY_sf"/>
</dbReference>
<dbReference type="InterPro" id="IPR003877">
    <property type="entry name" value="SPRY_dom"/>
</dbReference>
<dbReference type="PANTHER" id="PTHR24118">
    <property type="entry name" value="POTE ANKYRIN DOMAIN"/>
    <property type="match status" value="1"/>
</dbReference>
<feature type="compositionally biased region" description="Basic and acidic residues" evidence="3">
    <location>
        <begin position="1085"/>
        <end position="1100"/>
    </location>
</feature>
<dbReference type="Gene3D" id="2.60.120.920">
    <property type="match status" value="1"/>
</dbReference>
<accession>A0A0D2A1R2</accession>
<evidence type="ECO:0000259" key="4">
    <source>
        <dbReference type="PROSITE" id="PS50188"/>
    </source>
</evidence>
<evidence type="ECO:0000313" key="5">
    <source>
        <dbReference type="EMBL" id="KIW00260.1"/>
    </source>
</evidence>
<dbReference type="SUPFAM" id="SSF52540">
    <property type="entry name" value="P-loop containing nucleoside triphosphate hydrolases"/>
    <property type="match status" value="1"/>
</dbReference>
<evidence type="ECO:0000313" key="6">
    <source>
        <dbReference type="Proteomes" id="UP000053259"/>
    </source>
</evidence>
<feature type="region of interest" description="Disordered" evidence="3">
    <location>
        <begin position="824"/>
        <end position="853"/>
    </location>
</feature>
<evidence type="ECO:0000256" key="1">
    <source>
        <dbReference type="ARBA" id="ARBA00022737"/>
    </source>
</evidence>
<sequence length="1792" mass="202020">MASPAVSKMPPLQIPSTAPMSGGPKSAAALDFEALTWRDAVNNFRMQSDHKAQRLEEFLKSYTTPQAVSQTLRERQREIPTQYGPVVSKVLGKIDIFLAAGDIAVKGAPESVGLAWTGISLALGSVQDDFATFQLFSGACVDIIGILVTCRLFGRMFSQSKGPPELYEIQDQVRIAIPKIYAKILEFSYQMFKYMDRNKFLRMTRGVLKNNKEEFSGAMKDIKEGERIMSENATKASQALTSFWQQKSDDKQNQMLAELKQIRDKLSESTATSKEINDYLQKELEEQRRKSPMDIAREAYAKHKQTLRALVDTEAMLTKRKIAREEGTCQWIFETEAYQRWHDSAGSSILWVSGGGNMGKSVLISSVIERLRTETISNPEEHTMFFFCKSGDDNAQKTERIMDHLVYYLFDLVPMSLEILDRCNDIARQYLAGSNEGRRRRKTMQQDSPEAEKTLNFEEAFQRMAEVLKKKLFLVVDALDECSDRKEEELIQRLAALSKRKDLKIKILLTSRPEVDITEVMDKCDVPEIRMEKFNEGDIFKTVEAQLSMIPGMTSSERITAREQICGRAGPYFGYLKPALELLRRPWQRPIEVHLQALPENLLNMNARIFQNTDPSYIGFLKTCLTWVILANGEQKMKIDELIDIYSQRFTVKSDDSDVENTSQEELSDEVTKFYKNMIRKAGETFLDLDEKTKELNLIKPALVKDSFLKTNEEAERIQQRSPSPDACQCQPCRAMKKQDSNFILTKKYGHLEIATQIFKHLNSPLFQRIYLPSFQVMDQQNATSGSLSFSRASSPKPPENGGEGNDPGPIMEEESLHVRSEMTNKVEENGKVKELSREKDANAATEDSSKDPITYTEMAAHDQMNNADVSTNATSTTSPVLPHKTSPELEELNVEAEASLSTPQVDFEEANLTFEKHEAPDHVSDVMSDADSDVYEPSPSGFAANTDSAPAYPRYEIAQAIYHLQMVEDQWAAEEEKPPEYEALYEDVLKFFDNANEGFLAWKRDEGVRPNTVFSGQFDTYTLTPLHIAAANGLLDLCRRIIEKQKLDYAQCKDKERFRNELLEKTSGGETLNLAPSTALSIDTEPKPAAEDAGKEIRPDGMSPDIFAEMRSAEKYFELHRSETDVNVLSSNMTPLSWACRISDNTKKYNVCKLLLENGALPGVEALRSLNGEMFDGEPPFHSLMYFGAAEPRIVQLFLDHGASVKEKDPWGFNVMHNFAWSGDDPAVLDMLVEAGADVNVRDDVNETPLHKMLSSRGDEMPMNLLKRFLEHNADIFASDRDGQQPLFEVAGGGNVEALKMLLEHEPKPDINHRDVQGWTALHNAANSGHLESCKLLCAAGADPTVVEEKNRTPFYLSCINDDVALTDYLAQLLLIRNSKLLDERSSHGKTTLRKAAALGRTEIVKLLLTKYRSFLDINAADVVLQWTPLHAAAYLGYAEIVEALLENGADTKCKDVKGRIALTLSYQQWELLQSSDGPRNTSFESCILALIEADRDSAIADRNLLSAAARIGSMPVLEALVLAKPGRPRADPFLRDEFGWTAIELARQYKRQIVVDFLQQQSGTTCKYPDHWVITQPDKTRWNSETKELEYTKEVEGIYPWSERVTVFADVPIPANVERYYFEITLAFEDPKKAVERRHLVAIGVFSLGASKWKTRAGLDLAFPGDLETSKRGIQSWAYHGDNGWISTSRVGFYDEVQDRRDPFGHGDTVGCGIDFVKGYVFWTKNGKRLMKQAFNDVNGRLTPAIGLLGKVKITTSFEGPFKWTYGDTLEFDADMPIEQEKTDGNDAEN</sequence>
<dbReference type="InterPro" id="IPR056884">
    <property type="entry name" value="NPHP3-like_N"/>
</dbReference>
<proteinExistence type="predicted"/>
<protein>
    <recommendedName>
        <fullName evidence="4">B30.2/SPRY domain-containing protein</fullName>
    </recommendedName>
</protein>
<dbReference type="Pfam" id="PF12796">
    <property type="entry name" value="Ank_2"/>
    <property type="match status" value="2"/>
</dbReference>
<dbReference type="SMART" id="SM00449">
    <property type="entry name" value="SPRY"/>
    <property type="match status" value="1"/>
</dbReference>
<name>A0A0D2A1R2_9PEZI</name>
<dbReference type="OrthoDB" id="341259at2759"/>
<feature type="repeat" description="ANK" evidence="2">
    <location>
        <begin position="1212"/>
        <end position="1245"/>
    </location>
</feature>
<dbReference type="Pfam" id="PF24883">
    <property type="entry name" value="NPHP3_N"/>
    <property type="match status" value="1"/>
</dbReference>
<dbReference type="CDD" id="cd12885">
    <property type="entry name" value="SPRY_RanBP_like"/>
    <property type="match status" value="1"/>
</dbReference>
<dbReference type="GeneID" id="27316123"/>
<keyword evidence="1" id="KW-0677">Repeat</keyword>
<dbReference type="Proteomes" id="UP000053259">
    <property type="component" value="Unassembled WGS sequence"/>
</dbReference>
<dbReference type="PRINTS" id="PR01415">
    <property type="entry name" value="ANKYRIN"/>
</dbReference>
<dbReference type="SUPFAM" id="SSF48403">
    <property type="entry name" value="Ankyrin repeat"/>
    <property type="match status" value="3"/>
</dbReference>
<dbReference type="InterPro" id="IPR001870">
    <property type="entry name" value="B30.2/SPRY"/>
</dbReference>
<organism evidence="5 6">
    <name type="scientific">Verruconis gallopava</name>
    <dbReference type="NCBI Taxonomy" id="253628"/>
    <lineage>
        <taxon>Eukaryota</taxon>
        <taxon>Fungi</taxon>
        <taxon>Dikarya</taxon>
        <taxon>Ascomycota</taxon>
        <taxon>Pezizomycotina</taxon>
        <taxon>Dothideomycetes</taxon>
        <taxon>Pleosporomycetidae</taxon>
        <taxon>Venturiales</taxon>
        <taxon>Sympoventuriaceae</taxon>
        <taxon>Verruconis</taxon>
    </lineage>
</organism>
<reference evidence="5 6" key="1">
    <citation type="submission" date="2015-01" db="EMBL/GenBank/DDBJ databases">
        <title>The Genome Sequence of Ochroconis gallopava CBS43764.</title>
        <authorList>
            <consortium name="The Broad Institute Genomics Platform"/>
            <person name="Cuomo C."/>
            <person name="de Hoog S."/>
            <person name="Gorbushina A."/>
            <person name="Stielow B."/>
            <person name="Teixiera M."/>
            <person name="Abouelleil A."/>
            <person name="Chapman S.B."/>
            <person name="Priest M."/>
            <person name="Young S.K."/>
            <person name="Wortman J."/>
            <person name="Nusbaum C."/>
            <person name="Birren B."/>
        </authorList>
    </citation>
    <scope>NUCLEOTIDE SEQUENCE [LARGE SCALE GENOMIC DNA]</scope>
    <source>
        <strain evidence="5 6">CBS 43764</strain>
    </source>
</reference>
<dbReference type="Pfam" id="PF00622">
    <property type="entry name" value="SPRY"/>
    <property type="match status" value="1"/>
</dbReference>
<dbReference type="SUPFAM" id="SSF49899">
    <property type="entry name" value="Concanavalin A-like lectins/glucanases"/>
    <property type="match status" value="1"/>
</dbReference>
<dbReference type="InterPro" id="IPR044736">
    <property type="entry name" value="Gid1/RanBPM/SPLA_SPRY"/>
</dbReference>
<feature type="compositionally biased region" description="Basic and acidic residues" evidence="3">
    <location>
        <begin position="824"/>
        <end position="842"/>
    </location>
</feature>
<feature type="region of interest" description="Disordered" evidence="3">
    <location>
        <begin position="786"/>
        <end position="812"/>
    </location>
</feature>
<dbReference type="PROSITE" id="PS50088">
    <property type="entry name" value="ANK_REPEAT"/>
    <property type="match status" value="4"/>
</dbReference>
<dbReference type="InterPro" id="IPR002110">
    <property type="entry name" value="Ankyrin_rpt"/>
</dbReference>
<evidence type="ECO:0000256" key="2">
    <source>
        <dbReference type="PROSITE-ProRule" id="PRU00023"/>
    </source>
</evidence>
<dbReference type="Gene3D" id="1.25.40.20">
    <property type="entry name" value="Ankyrin repeat-containing domain"/>
    <property type="match status" value="3"/>
</dbReference>
<dbReference type="VEuPathDB" id="FungiDB:PV09_08150"/>
<dbReference type="Pfam" id="PF24809">
    <property type="entry name" value="DUF7708"/>
    <property type="match status" value="1"/>
</dbReference>
<feature type="domain" description="B30.2/SPRY" evidence="4">
    <location>
        <begin position="1535"/>
        <end position="1765"/>
    </location>
</feature>
<dbReference type="InParanoid" id="A0A0D2A1R2"/>
<feature type="region of interest" description="Disordered" evidence="3">
    <location>
        <begin position="1"/>
        <end position="25"/>
    </location>
</feature>
<dbReference type="InterPro" id="IPR027417">
    <property type="entry name" value="P-loop_NTPase"/>
</dbReference>
<dbReference type="SMART" id="SM00248">
    <property type="entry name" value="ANK"/>
    <property type="match status" value="13"/>
</dbReference>
<feature type="region of interest" description="Disordered" evidence="3">
    <location>
        <begin position="1078"/>
        <end position="1102"/>
    </location>
</feature>
<dbReference type="HOGENOM" id="CLU_250897_0_0_1"/>
<gene>
    <name evidence="5" type="ORF">PV09_08150</name>
</gene>
<keyword evidence="2" id="KW-0040">ANK repeat</keyword>
<dbReference type="InterPro" id="IPR056125">
    <property type="entry name" value="DUF7708"/>
</dbReference>
<evidence type="ECO:0000256" key="3">
    <source>
        <dbReference type="SAM" id="MobiDB-lite"/>
    </source>
</evidence>
<dbReference type="Gene3D" id="3.40.50.300">
    <property type="entry name" value="P-loop containing nucleotide triphosphate hydrolases"/>
    <property type="match status" value="1"/>
</dbReference>
<dbReference type="InterPro" id="IPR013320">
    <property type="entry name" value="ConA-like_dom_sf"/>
</dbReference>
<dbReference type="InterPro" id="IPR036770">
    <property type="entry name" value="Ankyrin_rpt-contain_sf"/>
</dbReference>
<dbReference type="RefSeq" id="XP_016210129.1">
    <property type="nucleotide sequence ID" value="XM_016362009.1"/>
</dbReference>
<dbReference type="PROSITE" id="PS50188">
    <property type="entry name" value="B302_SPRY"/>
    <property type="match status" value="1"/>
</dbReference>
<dbReference type="PANTHER" id="PTHR24118:SF99">
    <property type="entry name" value="POTE ANKYRIN DOMAIN FAMILY MEMBER 3C-RELATED"/>
    <property type="match status" value="1"/>
</dbReference>
<dbReference type="PROSITE" id="PS50297">
    <property type="entry name" value="ANK_REP_REGION"/>
    <property type="match status" value="4"/>
</dbReference>
<dbReference type="EMBL" id="KN847565">
    <property type="protein sequence ID" value="KIW00260.1"/>
    <property type="molecule type" value="Genomic_DNA"/>
</dbReference>
<keyword evidence="6" id="KW-1185">Reference proteome</keyword>
<dbReference type="STRING" id="253628.A0A0D2A1R2"/>
<feature type="repeat" description="ANK" evidence="2">
    <location>
        <begin position="1426"/>
        <end position="1458"/>
    </location>
</feature>
<feature type="repeat" description="ANK" evidence="2">
    <location>
        <begin position="1177"/>
        <end position="1211"/>
    </location>
</feature>
<feature type="repeat" description="ANK" evidence="2">
    <location>
        <begin position="1318"/>
        <end position="1350"/>
    </location>
</feature>